<comment type="caution">
    <text evidence="1">The sequence shown here is derived from an EMBL/GenBank/DDBJ whole genome shotgun (WGS) entry which is preliminary data.</text>
</comment>
<dbReference type="AlphaFoldDB" id="A0A9W7TL77"/>
<name>A0A9W7TL77_TRIRA</name>
<evidence type="ECO:0000313" key="1">
    <source>
        <dbReference type="EMBL" id="KAI7800950.1"/>
    </source>
</evidence>
<gene>
    <name evidence="1" type="ORF">IRJ41_016815</name>
</gene>
<sequence length="293" mass="33014">MELFRVLRQRGYSRSPLRTIQREVEVGTQGDQGQPQRRILPLLLRYSASNKRIAAKVKKNFAESTEGQELGEREWMIIAYKRGKNLGDLLVHSKLLNRKQPRTQGRRAMVKAAGRGGPSEGVNRGLVGHWRGDRCRHAATPSPHSYGTTFLTGNMNMEVERDKVGKAIRIVFNIIKAFHHLDNLRVKAQTPGPQQLRKITRWLGEVIWPAAPNDQTQSGIENNAGGWLVSSLYILGDHYTAMKEAARVEPGTLGLTEEEKVRAIEVANRWAKNKIKTLKPAVIREVNEYVGVT</sequence>
<proteinExistence type="predicted"/>
<keyword evidence="2" id="KW-1185">Reference proteome</keyword>
<dbReference type="EMBL" id="JAFHDT010000014">
    <property type="protein sequence ID" value="KAI7800950.1"/>
    <property type="molecule type" value="Genomic_DNA"/>
</dbReference>
<dbReference type="Proteomes" id="UP001059041">
    <property type="component" value="Linkage Group LG14"/>
</dbReference>
<organism evidence="1 2">
    <name type="scientific">Triplophysa rosa</name>
    <name type="common">Cave loach</name>
    <dbReference type="NCBI Taxonomy" id="992332"/>
    <lineage>
        <taxon>Eukaryota</taxon>
        <taxon>Metazoa</taxon>
        <taxon>Chordata</taxon>
        <taxon>Craniata</taxon>
        <taxon>Vertebrata</taxon>
        <taxon>Euteleostomi</taxon>
        <taxon>Actinopterygii</taxon>
        <taxon>Neopterygii</taxon>
        <taxon>Teleostei</taxon>
        <taxon>Ostariophysi</taxon>
        <taxon>Cypriniformes</taxon>
        <taxon>Nemacheilidae</taxon>
        <taxon>Triplophysa</taxon>
    </lineage>
</organism>
<evidence type="ECO:0000313" key="2">
    <source>
        <dbReference type="Proteomes" id="UP001059041"/>
    </source>
</evidence>
<accession>A0A9W7TL77</accession>
<protein>
    <submittedName>
        <fullName evidence="1">Uncharacterized protein</fullName>
    </submittedName>
</protein>
<reference evidence="1" key="1">
    <citation type="submission" date="2021-02" db="EMBL/GenBank/DDBJ databases">
        <title>Comparative genomics reveals that relaxation of natural selection precedes convergent phenotypic evolution of cavefish.</title>
        <authorList>
            <person name="Peng Z."/>
        </authorList>
    </citation>
    <scope>NUCLEOTIDE SEQUENCE</scope>
    <source>
        <tissue evidence="1">Muscle</tissue>
    </source>
</reference>